<feature type="signal peptide" evidence="1">
    <location>
        <begin position="1"/>
        <end position="27"/>
    </location>
</feature>
<evidence type="ECO:0000256" key="1">
    <source>
        <dbReference type="SAM" id="SignalP"/>
    </source>
</evidence>
<accession>A0A2M4CDH8</accession>
<dbReference type="EMBL" id="GGFJ01014154">
    <property type="protein sequence ID" value="MBW63295.1"/>
    <property type="molecule type" value="Transcribed_RNA"/>
</dbReference>
<proteinExistence type="predicted"/>
<name>A0A2M4CDH8_9DIPT</name>
<dbReference type="AlphaFoldDB" id="A0A2M4CDH8"/>
<feature type="chain" id="PRO_5014863136" evidence="1">
    <location>
        <begin position="28"/>
        <end position="73"/>
    </location>
</feature>
<sequence>MCVVLQTKNRSPFSLALLTSFIHLCSSVPSVVEGKGSRSSDRAIRKFVIQAASLQFHLDRPTPVAMVKRDGYG</sequence>
<keyword evidence="1" id="KW-0732">Signal</keyword>
<evidence type="ECO:0000313" key="2">
    <source>
        <dbReference type="EMBL" id="MBW63295.1"/>
    </source>
</evidence>
<organism evidence="2">
    <name type="scientific">Anopheles marajoara</name>
    <dbReference type="NCBI Taxonomy" id="58244"/>
    <lineage>
        <taxon>Eukaryota</taxon>
        <taxon>Metazoa</taxon>
        <taxon>Ecdysozoa</taxon>
        <taxon>Arthropoda</taxon>
        <taxon>Hexapoda</taxon>
        <taxon>Insecta</taxon>
        <taxon>Pterygota</taxon>
        <taxon>Neoptera</taxon>
        <taxon>Endopterygota</taxon>
        <taxon>Diptera</taxon>
        <taxon>Nematocera</taxon>
        <taxon>Culicoidea</taxon>
        <taxon>Culicidae</taxon>
        <taxon>Anophelinae</taxon>
        <taxon>Anopheles</taxon>
    </lineage>
</organism>
<protein>
    <submittedName>
        <fullName evidence="2">Putative secreted protein</fullName>
    </submittedName>
</protein>
<reference evidence="2" key="1">
    <citation type="submission" date="2018-01" db="EMBL/GenBank/DDBJ databases">
        <title>An insight into the sialome of Amazonian anophelines.</title>
        <authorList>
            <person name="Ribeiro J.M."/>
            <person name="Scarpassa V."/>
            <person name="Calvo E."/>
        </authorList>
    </citation>
    <scope>NUCLEOTIDE SEQUENCE</scope>
    <source>
        <tissue evidence="2">Salivary glands</tissue>
    </source>
</reference>